<dbReference type="InterPro" id="IPR051962">
    <property type="entry name" value="Cuticlin"/>
</dbReference>
<dbReference type="InterPro" id="IPR001507">
    <property type="entry name" value="ZP_dom"/>
</dbReference>
<dbReference type="PANTHER" id="PTHR22907:SF54">
    <property type="entry name" value="GH04558P"/>
    <property type="match status" value="1"/>
</dbReference>
<comment type="caution">
    <text evidence="10">The sequence shown here is derived from an EMBL/GenBank/DDBJ whole genome shotgun (WGS) entry which is preliminary data.</text>
</comment>
<dbReference type="Gene3D" id="2.60.40.3210">
    <property type="entry name" value="Zona pellucida, ZP-N domain"/>
    <property type="match status" value="1"/>
</dbReference>
<evidence type="ECO:0000256" key="2">
    <source>
        <dbReference type="ARBA" id="ARBA00022460"/>
    </source>
</evidence>
<dbReference type="AlphaFoldDB" id="A0A6A4WEP8"/>
<dbReference type="PANTHER" id="PTHR22907">
    <property type="entry name" value="GH04558P"/>
    <property type="match status" value="1"/>
</dbReference>
<keyword evidence="2" id="KW-0193">Cuticle</keyword>
<sequence>MVQVLAAASLTTALKPPLKVRSPVEDIRIECSSNDIEVSIFTNQEFNGMVYPKGLAKNSTCMTEYTGQGSPVRYRLSLRSCNTMGVQQEDDTIEYFNTIVVQPHRKLVTNQGRGFHVRCKYQTRDKADIETKRRLGSTALAAAPATAAAMPVCSMRIYSDAADKTVAGTVHIGDKLTMEIAIDEQKEYGLRVVDCLVRDGLGWGQQQLVNSEGCPVDFDILGPLQYSESKTSASVSFLAHKFPYTSSVYYQCNVRLCLKQAGGCDDVPPICQAGSNVRRRRELRNATVDDFDPNDGRVIEVFSGLYVDEGTEAEAAADQGPTKEDLENDDLLCISPLTFAIVIAIIGLLLMIAVVVAIMIIINRRRRRKDMSATGSSIYSGPYTNTAYSHSS</sequence>
<evidence type="ECO:0000256" key="1">
    <source>
        <dbReference type="ARBA" id="ARBA00004251"/>
    </source>
</evidence>
<proteinExistence type="predicted"/>
<dbReference type="Pfam" id="PF25057">
    <property type="entry name" value="CUT_N"/>
    <property type="match status" value="1"/>
</dbReference>
<reference evidence="10 11" key="1">
    <citation type="submission" date="2019-07" db="EMBL/GenBank/DDBJ databases">
        <title>Draft genome assembly of a fouling barnacle, Amphibalanus amphitrite (Darwin, 1854): The first reference genome for Thecostraca.</title>
        <authorList>
            <person name="Kim W."/>
        </authorList>
    </citation>
    <scope>NUCLEOTIDE SEQUENCE [LARGE SCALE GENOMIC DNA]</scope>
    <source>
        <strain evidence="10">SNU_AA5</strain>
        <tissue evidence="10">Soma without cirri and trophi</tissue>
    </source>
</reference>
<keyword evidence="4 8" id="KW-0812">Transmembrane</keyword>
<evidence type="ECO:0000256" key="6">
    <source>
        <dbReference type="ARBA" id="ARBA00022989"/>
    </source>
</evidence>
<feature type="domain" description="ZP" evidence="9">
    <location>
        <begin position="30"/>
        <end position="278"/>
    </location>
</feature>
<evidence type="ECO:0000256" key="7">
    <source>
        <dbReference type="ARBA" id="ARBA00023136"/>
    </source>
</evidence>
<dbReference type="OrthoDB" id="6139674at2759"/>
<dbReference type="GO" id="GO:0042302">
    <property type="term" value="F:structural constituent of cuticle"/>
    <property type="evidence" value="ECO:0007669"/>
    <property type="project" value="UniProtKB-KW"/>
</dbReference>
<dbReference type="Gene3D" id="2.60.40.4100">
    <property type="entry name" value="Zona pellucida, ZP-C domain"/>
    <property type="match status" value="1"/>
</dbReference>
<evidence type="ECO:0000256" key="4">
    <source>
        <dbReference type="ARBA" id="ARBA00022692"/>
    </source>
</evidence>
<comment type="subcellular location">
    <subcellularLocation>
        <location evidence="1">Cell membrane</location>
        <topology evidence="1">Single-pass type I membrane protein</topology>
    </subcellularLocation>
</comment>
<dbReference type="Pfam" id="PF25301">
    <property type="entry name" value="CUT_C"/>
    <property type="match status" value="1"/>
</dbReference>
<evidence type="ECO:0000256" key="8">
    <source>
        <dbReference type="SAM" id="Phobius"/>
    </source>
</evidence>
<evidence type="ECO:0000256" key="5">
    <source>
        <dbReference type="ARBA" id="ARBA00022729"/>
    </source>
</evidence>
<organism evidence="10 11">
    <name type="scientific">Amphibalanus amphitrite</name>
    <name type="common">Striped barnacle</name>
    <name type="synonym">Balanus amphitrite</name>
    <dbReference type="NCBI Taxonomy" id="1232801"/>
    <lineage>
        <taxon>Eukaryota</taxon>
        <taxon>Metazoa</taxon>
        <taxon>Ecdysozoa</taxon>
        <taxon>Arthropoda</taxon>
        <taxon>Crustacea</taxon>
        <taxon>Multicrustacea</taxon>
        <taxon>Cirripedia</taxon>
        <taxon>Thoracica</taxon>
        <taxon>Thoracicalcarea</taxon>
        <taxon>Balanomorpha</taxon>
        <taxon>Balanoidea</taxon>
        <taxon>Balanidae</taxon>
        <taxon>Amphibalaninae</taxon>
        <taxon>Amphibalanus</taxon>
    </lineage>
</organism>
<dbReference type="PROSITE" id="PS51034">
    <property type="entry name" value="ZP_2"/>
    <property type="match status" value="1"/>
</dbReference>
<feature type="transmembrane region" description="Helical" evidence="8">
    <location>
        <begin position="337"/>
        <end position="362"/>
    </location>
</feature>
<name>A0A6A4WEP8_AMPAM</name>
<evidence type="ECO:0000256" key="3">
    <source>
        <dbReference type="ARBA" id="ARBA00022475"/>
    </source>
</evidence>
<dbReference type="GO" id="GO:0005886">
    <property type="term" value="C:plasma membrane"/>
    <property type="evidence" value="ECO:0007669"/>
    <property type="project" value="UniProtKB-SubCell"/>
</dbReference>
<protein>
    <submittedName>
        <fullName evidence="10">Cuticlin-1</fullName>
    </submittedName>
</protein>
<dbReference type="EMBL" id="VIIS01000774">
    <property type="protein sequence ID" value="KAF0305165.1"/>
    <property type="molecule type" value="Genomic_DNA"/>
</dbReference>
<dbReference type="InterPro" id="IPR056953">
    <property type="entry name" value="CUT_N"/>
</dbReference>
<evidence type="ECO:0000313" key="10">
    <source>
        <dbReference type="EMBL" id="KAF0305165.1"/>
    </source>
</evidence>
<gene>
    <name evidence="10" type="primary">cut-1_10</name>
    <name evidence="10" type="ORF">FJT64_023116</name>
</gene>
<evidence type="ECO:0000313" key="11">
    <source>
        <dbReference type="Proteomes" id="UP000440578"/>
    </source>
</evidence>
<keyword evidence="6 8" id="KW-1133">Transmembrane helix</keyword>
<dbReference type="SMART" id="SM00241">
    <property type="entry name" value="ZP"/>
    <property type="match status" value="1"/>
</dbReference>
<keyword evidence="7 8" id="KW-0472">Membrane</keyword>
<dbReference type="InterPro" id="IPR042235">
    <property type="entry name" value="ZP-C_dom"/>
</dbReference>
<keyword evidence="5" id="KW-0732">Signal</keyword>
<dbReference type="InterPro" id="IPR057475">
    <property type="entry name" value="CUT_C"/>
</dbReference>
<keyword evidence="11" id="KW-1185">Reference proteome</keyword>
<accession>A0A6A4WEP8</accession>
<keyword evidence="3" id="KW-1003">Cell membrane</keyword>
<dbReference type="Proteomes" id="UP000440578">
    <property type="component" value="Unassembled WGS sequence"/>
</dbReference>
<evidence type="ECO:0000259" key="9">
    <source>
        <dbReference type="PROSITE" id="PS51034"/>
    </source>
</evidence>